<dbReference type="InterPro" id="IPR025110">
    <property type="entry name" value="AMP-bd_C"/>
</dbReference>
<dbReference type="Gene3D" id="3.40.50.12780">
    <property type="entry name" value="N-terminal domain of ligase-like"/>
    <property type="match status" value="1"/>
</dbReference>
<comment type="similarity">
    <text evidence="1">Belongs to the ATP-dependent AMP-binding enzyme family.</text>
</comment>
<dbReference type="PANTHER" id="PTHR24095:SF14">
    <property type="entry name" value="ACETYL-COENZYME A SYNTHETASE 1"/>
    <property type="match status" value="1"/>
</dbReference>
<gene>
    <name evidence="10" type="primary">acsA1</name>
    <name evidence="10" type="ORF">Mpt1_c02160</name>
</gene>
<accession>A0A0A7LF58</accession>
<keyword evidence="5" id="KW-0067">ATP-binding</keyword>
<dbReference type="EC" id="6.2.1.1" evidence="2 6"/>
<dbReference type="Pfam" id="PF00501">
    <property type="entry name" value="AMP-binding"/>
    <property type="match status" value="1"/>
</dbReference>
<dbReference type="OrthoDB" id="371752at2157"/>
<dbReference type="FunFam" id="3.40.50.12780:FF:000001">
    <property type="entry name" value="Acetyl-coenzyme A synthetase"/>
    <property type="match status" value="1"/>
</dbReference>
<evidence type="ECO:0000256" key="5">
    <source>
        <dbReference type="ARBA" id="ARBA00022840"/>
    </source>
</evidence>
<proteinExistence type="inferred from homology"/>
<dbReference type="InterPro" id="IPR011904">
    <property type="entry name" value="Ac_CoA_lig"/>
</dbReference>
<evidence type="ECO:0000256" key="1">
    <source>
        <dbReference type="ARBA" id="ARBA00006432"/>
    </source>
</evidence>
<feature type="domain" description="AMP-dependent synthetase/ligase" evidence="7">
    <location>
        <begin position="90"/>
        <end position="478"/>
    </location>
</feature>
<dbReference type="CDD" id="cd05966">
    <property type="entry name" value="ACS"/>
    <property type="match status" value="1"/>
</dbReference>
<dbReference type="SUPFAM" id="SSF56801">
    <property type="entry name" value="Acetyl-CoA synthetase-like"/>
    <property type="match status" value="1"/>
</dbReference>
<evidence type="ECO:0000259" key="9">
    <source>
        <dbReference type="Pfam" id="PF16177"/>
    </source>
</evidence>
<keyword evidence="11" id="KW-1185">Reference proteome</keyword>
<keyword evidence="4" id="KW-0547">Nucleotide-binding</keyword>
<evidence type="ECO:0000256" key="2">
    <source>
        <dbReference type="ARBA" id="ARBA00013275"/>
    </source>
</evidence>
<dbReference type="InterPro" id="IPR032387">
    <property type="entry name" value="ACAS_N"/>
</dbReference>
<sequence>MNPENSKGQYPPSSEYRKSAYFKSFDEYKKVYDESVKDPVAYWVKQADNIDWYSKGWKDAFTWDKTENKFTWFKGGKLNVSYNCLDRHVNAGKKNTAALIFQGEDDSDVKIYTYGGLLRQVKKFANVLKSKGVKKGDRVAIYLPMIPELPISVLACARIGAIHSVMFAGLGTDSVYNRIMDCTPKVVITSDGSFRGGKIIDIKGKVNEVLERENPVKHVITVKRTGTNVAMKYGRDVWWHEEMAEASTVCEPEVMDAEDPLFLLYTSGTTGKPKGLVHTNGGYIVGAYTSFRNVFNYNPGQIYWCTADIGWITGHSYIVYGPLSFGATALMFEGVPNFPDNDRYWQVVEKWEVDIFYTAPTSIRMIRKTGDEHILKHDLTSLKMLGSVGEPIDADVWKWYHRLIGGGRCPIADTWWQTETGSILISPMTGAMDLKPGSAMRPLPGVEPSIYTEEKKPCGPGESGNLYIDKPVPSLARTIWNDHNKYVETYWAAFPGHYLTGDGARKDNDGDIWLLGRVDDVIGVAGHRIGAAEVEAAMITHPAVAEAAAVPVPDDIKGEAIYVYATLKDGYKDSDALKREMINQVRHSMGPWATPKTIQIVSGLPKTRSGKIMRRICRKIAWGSGREELGDVTTLTDPAVVDEMIKGRIT</sequence>
<evidence type="ECO:0000313" key="11">
    <source>
        <dbReference type="Proteomes" id="UP000030787"/>
    </source>
</evidence>
<dbReference type="Pfam" id="PF16177">
    <property type="entry name" value="ACAS_N"/>
    <property type="match status" value="1"/>
</dbReference>
<dbReference type="Pfam" id="PF13193">
    <property type="entry name" value="AMP-binding_C"/>
    <property type="match status" value="1"/>
</dbReference>
<name>A0A0A7LF58_9ARCH</name>
<dbReference type="InterPro" id="IPR042099">
    <property type="entry name" value="ANL_N_sf"/>
</dbReference>
<dbReference type="InterPro" id="IPR020845">
    <property type="entry name" value="AMP-binding_CS"/>
</dbReference>
<dbReference type="GO" id="GO:0043427">
    <property type="term" value="P:carbon fixation by 3-hydroxypropionate cycle"/>
    <property type="evidence" value="ECO:0007669"/>
    <property type="project" value="UniProtKB-ARBA"/>
</dbReference>
<dbReference type="GO" id="GO:0043955">
    <property type="term" value="F:3-hydroxypropionyl-CoA synthetase activity"/>
    <property type="evidence" value="ECO:0007669"/>
    <property type="project" value="UniProtKB-ARBA"/>
</dbReference>
<dbReference type="GO" id="GO:0019427">
    <property type="term" value="P:acetyl-CoA biosynthetic process from acetate"/>
    <property type="evidence" value="ECO:0007669"/>
    <property type="project" value="UniProtKB-UniRule"/>
</dbReference>
<dbReference type="STRING" id="1577791.Mpt1_c02160"/>
<organism evidence="10 11">
    <name type="scientific">Candidatus Methanoplasma termitum</name>
    <dbReference type="NCBI Taxonomy" id="1577791"/>
    <lineage>
        <taxon>Archaea</taxon>
        <taxon>Methanobacteriati</taxon>
        <taxon>Thermoplasmatota</taxon>
        <taxon>Thermoplasmata</taxon>
        <taxon>Methanomassiliicoccales</taxon>
        <taxon>Methanomassiliicoccaceae</taxon>
        <taxon>Candidatus Methanoplasma</taxon>
    </lineage>
</organism>
<keyword evidence="3 10" id="KW-0436">Ligase</keyword>
<dbReference type="KEGG" id="mear:Mpt1_c02160"/>
<dbReference type="NCBIfam" id="NF001208">
    <property type="entry name" value="PRK00174.1"/>
    <property type="match status" value="1"/>
</dbReference>
<dbReference type="Proteomes" id="UP000030787">
    <property type="component" value="Chromosome"/>
</dbReference>
<dbReference type="NCBIfam" id="TIGR02188">
    <property type="entry name" value="Ac_CoA_lig_AcsA"/>
    <property type="match status" value="1"/>
</dbReference>
<dbReference type="GeneID" id="24817889"/>
<dbReference type="GO" id="GO:0016208">
    <property type="term" value="F:AMP binding"/>
    <property type="evidence" value="ECO:0007669"/>
    <property type="project" value="InterPro"/>
</dbReference>
<feature type="domain" description="Acetyl-coenzyme A synthetase N-terminal" evidence="9">
    <location>
        <begin position="28"/>
        <end position="84"/>
    </location>
</feature>
<dbReference type="InterPro" id="IPR045851">
    <property type="entry name" value="AMP-bd_C_sf"/>
</dbReference>
<dbReference type="GO" id="GO:0005524">
    <property type="term" value="F:ATP binding"/>
    <property type="evidence" value="ECO:0007669"/>
    <property type="project" value="UniProtKB-KW"/>
</dbReference>
<dbReference type="RefSeq" id="WP_048111467.1">
    <property type="nucleotide sequence ID" value="NZ_CP010070.1"/>
</dbReference>
<evidence type="ECO:0000256" key="4">
    <source>
        <dbReference type="ARBA" id="ARBA00022741"/>
    </source>
</evidence>
<dbReference type="EMBL" id="CP010070">
    <property type="protein sequence ID" value="AIZ56116.1"/>
    <property type="molecule type" value="Genomic_DNA"/>
</dbReference>
<dbReference type="Gene3D" id="3.30.300.30">
    <property type="match status" value="1"/>
</dbReference>
<evidence type="ECO:0000256" key="3">
    <source>
        <dbReference type="ARBA" id="ARBA00022598"/>
    </source>
</evidence>
<feature type="domain" description="AMP-binding enzyme C-terminal" evidence="8">
    <location>
        <begin position="533"/>
        <end position="611"/>
    </location>
</feature>
<dbReference type="PANTHER" id="PTHR24095">
    <property type="entry name" value="ACETYL-COENZYME A SYNTHETASE"/>
    <property type="match status" value="1"/>
</dbReference>
<dbReference type="PROSITE" id="PS00455">
    <property type="entry name" value="AMP_BINDING"/>
    <property type="match status" value="1"/>
</dbReference>
<dbReference type="GO" id="GO:0003987">
    <property type="term" value="F:acetate-CoA ligase activity"/>
    <property type="evidence" value="ECO:0007669"/>
    <property type="project" value="UniProtKB-UniRule"/>
</dbReference>
<reference evidence="10 11" key="1">
    <citation type="journal article" date="2014" name="Appl. Environ. Microbiol.">
        <title>Comparative Genome Analysis of 'Candidatus Methanoplasma termitum' Indicates a New Mode of Energy Metabolism in the Seventh Order of Methanogens.</title>
        <authorList>
            <person name="Lang K."/>
            <person name="Schuldes J."/>
            <person name="Klingl A."/>
            <person name="Poehlein A."/>
            <person name="Daniel R."/>
            <person name="Brune A."/>
        </authorList>
    </citation>
    <scope>NUCLEOTIDE SEQUENCE [LARGE SCALE GENOMIC DNA]</scope>
    <source>
        <strain evidence="11">Mpt1</strain>
    </source>
</reference>
<evidence type="ECO:0000313" key="10">
    <source>
        <dbReference type="EMBL" id="AIZ56116.1"/>
    </source>
</evidence>
<evidence type="ECO:0000259" key="8">
    <source>
        <dbReference type="Pfam" id="PF13193"/>
    </source>
</evidence>
<evidence type="ECO:0000259" key="7">
    <source>
        <dbReference type="Pfam" id="PF00501"/>
    </source>
</evidence>
<dbReference type="HOGENOM" id="CLU_000022_3_6_2"/>
<evidence type="ECO:0000256" key="6">
    <source>
        <dbReference type="NCBIfam" id="TIGR02188"/>
    </source>
</evidence>
<dbReference type="InterPro" id="IPR000873">
    <property type="entry name" value="AMP-dep_synth/lig_dom"/>
</dbReference>
<dbReference type="AlphaFoldDB" id="A0A0A7LF58"/>
<protein>
    <recommendedName>
        <fullName evidence="2 6">Acetate--CoA ligase</fullName>
        <ecNumber evidence="2 6">6.2.1.1</ecNumber>
    </recommendedName>
</protein>